<dbReference type="InterPro" id="IPR012295">
    <property type="entry name" value="TBP_dom_sf"/>
</dbReference>
<dbReference type="InterPro" id="IPR026739">
    <property type="entry name" value="AP_beta"/>
</dbReference>
<dbReference type="Pfam" id="PF09066">
    <property type="entry name" value="B2-adapt-app_C"/>
    <property type="match status" value="1"/>
</dbReference>
<dbReference type="PANTHER" id="PTHR11134">
    <property type="entry name" value="ADAPTOR COMPLEX SUBUNIT BETA FAMILY MEMBER"/>
    <property type="match status" value="1"/>
</dbReference>
<dbReference type="AlphaFoldDB" id="A0A151Z8K9"/>
<keyword evidence="9" id="KW-1185">Reference proteome</keyword>
<dbReference type="GO" id="GO:0030131">
    <property type="term" value="C:clathrin adaptor complex"/>
    <property type="evidence" value="ECO:0007669"/>
    <property type="project" value="InterPro"/>
</dbReference>
<dbReference type="InterPro" id="IPR011989">
    <property type="entry name" value="ARM-like"/>
</dbReference>
<dbReference type="GO" id="GO:0012505">
    <property type="term" value="C:endomembrane system"/>
    <property type="evidence" value="ECO:0007669"/>
    <property type="project" value="UniProtKB-SubCell"/>
</dbReference>
<accession>A0A151Z8K9</accession>
<gene>
    <name evidence="8" type="ORF">DLAC_08871</name>
</gene>
<dbReference type="GO" id="GO:0030276">
    <property type="term" value="F:clathrin binding"/>
    <property type="evidence" value="ECO:0007669"/>
    <property type="project" value="InterPro"/>
</dbReference>
<dbReference type="PIRSF" id="PIRSF002291">
    <property type="entry name" value="AP_complex_beta"/>
    <property type="match status" value="1"/>
</dbReference>
<dbReference type="OMA" id="FIQRPTR"/>
<comment type="similarity">
    <text evidence="2 6">Belongs to the adaptor complexes large subunit family.</text>
</comment>
<keyword evidence="3 6" id="KW-0813">Transport</keyword>
<evidence type="ECO:0000313" key="8">
    <source>
        <dbReference type="EMBL" id="KYQ90268.1"/>
    </source>
</evidence>
<evidence type="ECO:0000256" key="2">
    <source>
        <dbReference type="ARBA" id="ARBA00006613"/>
    </source>
</evidence>
<evidence type="ECO:0000256" key="5">
    <source>
        <dbReference type="ARBA" id="ARBA00023136"/>
    </source>
</evidence>
<dbReference type="Pfam" id="PF01602">
    <property type="entry name" value="Adaptin_N"/>
    <property type="match status" value="1"/>
</dbReference>
<name>A0A151Z8K9_TIELA</name>
<dbReference type="SUPFAM" id="SSF48371">
    <property type="entry name" value="ARM repeat"/>
    <property type="match status" value="1"/>
</dbReference>
<organism evidence="8 9">
    <name type="scientific">Tieghemostelium lacteum</name>
    <name type="common">Slime mold</name>
    <name type="synonym">Dictyostelium lacteum</name>
    <dbReference type="NCBI Taxonomy" id="361077"/>
    <lineage>
        <taxon>Eukaryota</taxon>
        <taxon>Amoebozoa</taxon>
        <taxon>Evosea</taxon>
        <taxon>Eumycetozoa</taxon>
        <taxon>Dictyostelia</taxon>
        <taxon>Dictyosteliales</taxon>
        <taxon>Raperosteliaceae</taxon>
        <taxon>Tieghemostelium</taxon>
    </lineage>
</organism>
<keyword evidence="5 6" id="KW-0472">Membrane</keyword>
<dbReference type="InterPro" id="IPR002553">
    <property type="entry name" value="Clathrin/coatomer_adapt-like_N"/>
</dbReference>
<dbReference type="SMART" id="SM01020">
    <property type="entry name" value="B2-adapt-app_C"/>
    <property type="match status" value="1"/>
</dbReference>
<dbReference type="Proteomes" id="UP000076078">
    <property type="component" value="Unassembled WGS sequence"/>
</dbReference>
<evidence type="ECO:0000256" key="3">
    <source>
        <dbReference type="ARBA" id="ARBA00022448"/>
    </source>
</evidence>
<dbReference type="EMBL" id="LODT01000037">
    <property type="protein sequence ID" value="KYQ90268.1"/>
    <property type="molecule type" value="Genomic_DNA"/>
</dbReference>
<dbReference type="FunCoup" id="A0A151Z8K9">
    <property type="interactions" value="55"/>
</dbReference>
<proteinExistence type="inferred from homology"/>
<evidence type="ECO:0000256" key="4">
    <source>
        <dbReference type="ARBA" id="ARBA00022927"/>
    </source>
</evidence>
<evidence type="ECO:0000259" key="7">
    <source>
        <dbReference type="SMART" id="SM01020"/>
    </source>
</evidence>
<dbReference type="Gene3D" id="3.30.310.10">
    <property type="entry name" value="TATA-Binding Protein"/>
    <property type="match status" value="1"/>
</dbReference>
<dbReference type="InterPro" id="IPR016024">
    <property type="entry name" value="ARM-type_fold"/>
</dbReference>
<dbReference type="GO" id="GO:0006886">
    <property type="term" value="P:intracellular protein transport"/>
    <property type="evidence" value="ECO:0007669"/>
    <property type="project" value="InterPro"/>
</dbReference>
<dbReference type="STRING" id="361077.A0A151Z8K9"/>
<dbReference type="Gene3D" id="1.25.10.10">
    <property type="entry name" value="Leucine-rich Repeat Variant"/>
    <property type="match status" value="1"/>
</dbReference>
<comment type="caution">
    <text evidence="8">The sequence shown here is derived from an EMBL/GenBank/DDBJ whole genome shotgun (WGS) entry which is preliminary data.</text>
</comment>
<dbReference type="InterPro" id="IPR015151">
    <property type="entry name" value="B-adaptin_app_sub_C"/>
</dbReference>
<dbReference type="GO" id="GO:0016192">
    <property type="term" value="P:vesicle-mediated transport"/>
    <property type="evidence" value="ECO:0007669"/>
    <property type="project" value="InterPro"/>
</dbReference>
<comment type="subcellular location">
    <subcellularLocation>
        <location evidence="1">Endomembrane system</location>
    </subcellularLocation>
</comment>
<dbReference type="InParanoid" id="A0A151Z8K9"/>
<sequence>MNRSNNNNNNYTNMNNNKTPSYFSELKKGELIELKNLLIQSSNERDAEKTKAILQRITYYMTIGMDVSSLFPYVIMNANTIDIVVKKLVYLYITHYAKSNSSLLLLVVNTLNGDCLNSNPLIRALAVRTLCSLGSLETVEYSYKNVMRALSDPSAYVRKTAVIGLAKIYNISPTSLDLDEVLPIVFGMIMDQDALTIINAISALNEIQPDWPVSHQVVQHLLAKFKEFNEWGQCMTIETITKYTPSTEDEIIDILNLFDEKLKQSNSALILAIVKLFLKITENETSIHEQVYDRIKLPMISLMENSESAETSFSILSHIHLLNSRQPTLFQKDYKHFYCKYNDPMYIKALKIKILKEISCQENHKDILQELSEYVFEGDMKLTKKAIDAIGFISRIKSASKLITGYFCNFLQSDIETVVSYSLVAIKDFIRLYPEESSSITPLASEKLLIIEDSAAKESLIWMLGEYPNSHEETPYLVEAFIQQSYSTQPSSVKIQLLTSTLKIFFARPAETLPILKNLLIESLNLSLDPDLHDLALLYTRILKLSLEKGQKILNSNSNIGNINYFLDDENNEIRDKIFEEFNTLSIVYNKHSSTYLYKNIQQNIKDLELASIERKENLLRLEQERDVTSPSKKQQEKEKQNELLIQIEGSTQNVFDSLALEKTPELSPENFQQSWLEIQEQHKMEIQLSTLPPINEIESSLLTEGIVCLAYGSVDSYTKLYYHAKQIENGPLFLIEILIDEKSLLMTISFKSHDLKRLHSKFIPKFLLGLSKCIPNIF</sequence>
<dbReference type="OrthoDB" id="10254310at2759"/>
<keyword evidence="4 6" id="KW-0653">Protein transport</keyword>
<reference evidence="8 9" key="1">
    <citation type="submission" date="2015-12" db="EMBL/GenBank/DDBJ databases">
        <title>Dictyostelia acquired genes for synthesis and detection of signals that induce cell-type specialization by lateral gene transfer from prokaryotes.</title>
        <authorList>
            <person name="Gloeckner G."/>
            <person name="Schaap P."/>
        </authorList>
    </citation>
    <scope>NUCLEOTIDE SEQUENCE [LARGE SCALE GENOMIC DNA]</scope>
    <source>
        <strain evidence="8 9">TK</strain>
    </source>
</reference>
<evidence type="ECO:0000313" key="9">
    <source>
        <dbReference type="Proteomes" id="UP000076078"/>
    </source>
</evidence>
<feature type="domain" description="Beta-adaptin appendage C-terminal subdomain" evidence="7">
    <location>
        <begin position="659"/>
        <end position="769"/>
    </location>
</feature>
<dbReference type="InterPro" id="IPR016342">
    <property type="entry name" value="AP_complex_bsu_1_2_4"/>
</dbReference>
<evidence type="ECO:0000256" key="1">
    <source>
        <dbReference type="ARBA" id="ARBA00004308"/>
    </source>
</evidence>
<evidence type="ECO:0000256" key="6">
    <source>
        <dbReference type="PIRNR" id="PIRNR002291"/>
    </source>
</evidence>
<protein>
    <recommendedName>
        <fullName evidence="6">AP complex subunit beta</fullName>
    </recommendedName>
</protein>